<feature type="region of interest" description="Disordered" evidence="1">
    <location>
        <begin position="106"/>
        <end position="139"/>
    </location>
</feature>
<evidence type="ECO:0000313" key="3">
    <source>
        <dbReference type="Proteomes" id="UP000674318"/>
    </source>
</evidence>
<protein>
    <submittedName>
        <fullName evidence="2">Uncharacterized protein</fullName>
    </submittedName>
</protein>
<name>A0A836KXM6_9TRYP</name>
<keyword evidence="3" id="KW-1185">Reference proteome</keyword>
<dbReference type="Proteomes" id="UP000674318">
    <property type="component" value="Unassembled WGS sequence"/>
</dbReference>
<accession>A0A836KXM6</accession>
<organism evidence="2 3">
    <name type="scientific">Porcisia hertigi</name>
    <dbReference type="NCBI Taxonomy" id="2761500"/>
    <lineage>
        <taxon>Eukaryota</taxon>
        <taxon>Discoba</taxon>
        <taxon>Euglenozoa</taxon>
        <taxon>Kinetoplastea</taxon>
        <taxon>Metakinetoplastina</taxon>
        <taxon>Trypanosomatida</taxon>
        <taxon>Trypanosomatidae</taxon>
        <taxon>Leishmaniinae</taxon>
        <taxon>Porcisia</taxon>
    </lineage>
</organism>
<dbReference type="GeneID" id="94287067"/>
<evidence type="ECO:0000256" key="1">
    <source>
        <dbReference type="SAM" id="MobiDB-lite"/>
    </source>
</evidence>
<dbReference type="EMBL" id="JAFJZO010000036">
    <property type="protein sequence ID" value="KAG5490819.1"/>
    <property type="molecule type" value="Genomic_DNA"/>
</dbReference>
<sequence length="599" mass="66111">MVYHITSRKLGPGRKKHRAELRSASLAYPPLTPARQPLRGKSCGRSPDTPGVLSSVYNPLVGLRNTQRVAPDAPRNITRGQSMGASAGGLHEVTHSSTAYSIKMPHTRQNQPHTENLPRKSLPSFTPPSPRAQPSQVHRECHVLNSSERRSAFHRSVGAIRVRVAALTAEITPDYMDDCAFYNYPLEVLRFLHEDGTQLSIMAENCSTFDSDAPLTTETYVKRSLVRARALAEATGTIFEVKLFTAARNIATTVMESYVCTHVGPSPVTLDTFYLVQDNMAYVIQMQTCTDTYEERLSSLLYAVQSARLHGADRTGGIWPPRRRGRNKYHVQVEGVDRIYVVETPVDVVVRAPTAPHAARSELSLTPSSRGCDPRASWKATVTVSPNTVSERKTDKEREHNVISLLCDAHVSVELTWHMAGSASADPTLSTPSLPPALVAVTAHEATAKDGDFLNSVYRSAHLTVPLPPPEHFDTVVCEHPYGSSLTLFITPVNAAELFEVELQSVSDMNDHSLGQLWSYVESLLLTPIHPQRSTNTAGQACFYVEGTAASTTKTKLWVGGAQLSKERWLLVRWLCADSAVVPRELEEYRSELLQRIVC</sequence>
<feature type="region of interest" description="Disordered" evidence="1">
    <location>
        <begin position="28"/>
        <end position="51"/>
    </location>
</feature>
<dbReference type="AlphaFoldDB" id="A0A836KXM6"/>
<reference evidence="2 3" key="1">
    <citation type="submission" date="2021-02" db="EMBL/GenBank/DDBJ databases">
        <title>Porcisia hertigi Genome sequencing and assembly.</title>
        <authorList>
            <person name="Almutairi H."/>
            <person name="Gatherer D."/>
        </authorList>
    </citation>
    <scope>NUCLEOTIDE SEQUENCE [LARGE SCALE GENOMIC DNA]</scope>
    <source>
        <strain evidence="2 3">C119</strain>
    </source>
</reference>
<dbReference type="KEGG" id="phet:94287067"/>
<evidence type="ECO:0000313" key="2">
    <source>
        <dbReference type="EMBL" id="KAG5490819.1"/>
    </source>
</evidence>
<dbReference type="OrthoDB" id="263588at2759"/>
<dbReference type="RefSeq" id="XP_067753147.1">
    <property type="nucleotide sequence ID" value="XM_067896990.1"/>
</dbReference>
<gene>
    <name evidence="2" type="ORF">JKF63_00941</name>
</gene>
<proteinExistence type="predicted"/>
<comment type="caution">
    <text evidence="2">The sequence shown here is derived from an EMBL/GenBank/DDBJ whole genome shotgun (WGS) entry which is preliminary data.</text>
</comment>